<feature type="domain" description="NusG-like N-terminal" evidence="7">
    <location>
        <begin position="3"/>
        <end position="112"/>
    </location>
</feature>
<keyword evidence="3 6" id="KW-0805">Transcription regulation</keyword>
<dbReference type="GO" id="GO:0032784">
    <property type="term" value="P:regulation of DNA-templated transcription elongation"/>
    <property type="evidence" value="ECO:0007669"/>
    <property type="project" value="InterPro"/>
</dbReference>
<evidence type="ECO:0000256" key="5">
    <source>
        <dbReference type="NCBIfam" id="TIGR00922"/>
    </source>
</evidence>
<comment type="similarity">
    <text evidence="6">Belongs to the NusG family.</text>
</comment>
<dbReference type="Gene3D" id="3.30.70.940">
    <property type="entry name" value="NusG, N-terminal domain"/>
    <property type="match status" value="1"/>
</dbReference>
<dbReference type="EMBL" id="FNBS01000005">
    <property type="protein sequence ID" value="SDF16625.1"/>
    <property type="molecule type" value="Genomic_DNA"/>
</dbReference>
<dbReference type="GO" id="GO:0005829">
    <property type="term" value="C:cytosol"/>
    <property type="evidence" value="ECO:0007669"/>
    <property type="project" value="TreeGrafter"/>
</dbReference>
<name>A0A1G7IVI0_THETY</name>
<dbReference type="PANTHER" id="PTHR30265:SF2">
    <property type="entry name" value="TRANSCRIPTION TERMINATION_ANTITERMINATION PROTEIN NUSG"/>
    <property type="match status" value="1"/>
</dbReference>
<keyword evidence="2 6" id="KW-0889">Transcription antitermination</keyword>
<dbReference type="InterPro" id="IPR043425">
    <property type="entry name" value="NusG-like"/>
</dbReference>
<dbReference type="CDD" id="cd09891">
    <property type="entry name" value="NGN_Bact_1"/>
    <property type="match status" value="1"/>
</dbReference>
<dbReference type="AlphaFoldDB" id="A0A1G7IVI0"/>
<dbReference type="SMART" id="SM00738">
    <property type="entry name" value="NGN"/>
    <property type="match status" value="1"/>
</dbReference>
<dbReference type="PRINTS" id="PR00338">
    <property type="entry name" value="NUSGTNSCPFCT"/>
</dbReference>
<keyword evidence="4 6" id="KW-0804">Transcription</keyword>
<dbReference type="Pfam" id="PF02357">
    <property type="entry name" value="NusG"/>
    <property type="match status" value="1"/>
</dbReference>
<dbReference type="InterPro" id="IPR001062">
    <property type="entry name" value="Transcrpt_antiterm_NusG"/>
</dbReference>
<sequence length="171" mass="19658">MQKPLWYAIQTLQNYEEKVREKIEMLVKNNNNYQGVIFQIEVPAEEKTIIKNGSKKVKTQKLIPGYVFIKMVMTPEIQQAIRKIHGVKNFVGTDGIPVPISSSEIRRLGIKDIFPLFNENETVIVTQGPFEKFIGIVKGVDPEKQKVKVELQIFGRNITIDFGIEQIEKLE</sequence>
<dbReference type="SUPFAM" id="SSF50104">
    <property type="entry name" value="Translation proteins SH3-like domain"/>
    <property type="match status" value="1"/>
</dbReference>
<dbReference type="InterPro" id="IPR008991">
    <property type="entry name" value="Translation_prot_SH3-like_sf"/>
</dbReference>
<dbReference type="Gene3D" id="2.30.30.30">
    <property type="match status" value="1"/>
</dbReference>
<organism evidence="9 10">
    <name type="scientific">Thermoanaerobacter thermohydrosulfuricus</name>
    <name type="common">Clostridium thermohydrosulfuricum</name>
    <dbReference type="NCBI Taxonomy" id="1516"/>
    <lineage>
        <taxon>Bacteria</taxon>
        <taxon>Bacillati</taxon>
        <taxon>Bacillota</taxon>
        <taxon>Clostridia</taxon>
        <taxon>Thermoanaerobacterales</taxon>
        <taxon>Thermoanaerobacteraceae</taxon>
        <taxon>Thermoanaerobacter</taxon>
    </lineage>
</organism>
<proteinExistence type="inferred from homology"/>
<reference evidence="9 10" key="1">
    <citation type="submission" date="2016-10" db="EMBL/GenBank/DDBJ databases">
        <authorList>
            <person name="de Groot N.N."/>
        </authorList>
    </citation>
    <scope>NUCLEOTIDE SEQUENCE [LARGE SCALE GENOMIC DNA]</scope>
    <source>
        <strain evidence="9 10">DSM 569</strain>
    </source>
</reference>
<dbReference type="Proteomes" id="UP000183404">
    <property type="component" value="Unassembled WGS sequence"/>
</dbReference>
<dbReference type="InterPro" id="IPR006645">
    <property type="entry name" value="NGN-like_dom"/>
</dbReference>
<evidence type="ECO:0000259" key="8">
    <source>
        <dbReference type="SMART" id="SM00739"/>
    </source>
</evidence>
<gene>
    <name evidence="9" type="ORF">SAMN04244560_00341</name>
</gene>
<dbReference type="GO" id="GO:0006353">
    <property type="term" value="P:DNA-templated transcription termination"/>
    <property type="evidence" value="ECO:0007669"/>
    <property type="project" value="UniProtKB-UniRule"/>
</dbReference>
<dbReference type="PANTHER" id="PTHR30265">
    <property type="entry name" value="RHO-INTERACTING TRANSCRIPTION TERMINATION FACTOR NUSG"/>
    <property type="match status" value="1"/>
</dbReference>
<evidence type="ECO:0000313" key="9">
    <source>
        <dbReference type="EMBL" id="SDF16625.1"/>
    </source>
</evidence>
<keyword evidence="1 6" id="KW-0806">Transcription termination</keyword>
<evidence type="ECO:0000256" key="2">
    <source>
        <dbReference type="ARBA" id="ARBA00022814"/>
    </source>
</evidence>
<dbReference type="InterPro" id="IPR047050">
    <property type="entry name" value="NGN"/>
</dbReference>
<evidence type="ECO:0000256" key="4">
    <source>
        <dbReference type="ARBA" id="ARBA00023163"/>
    </source>
</evidence>
<dbReference type="SMART" id="SM00739">
    <property type="entry name" value="KOW"/>
    <property type="match status" value="1"/>
</dbReference>
<dbReference type="NCBIfam" id="TIGR00922">
    <property type="entry name" value="nusG"/>
    <property type="match status" value="1"/>
</dbReference>
<dbReference type="InterPro" id="IPR014722">
    <property type="entry name" value="Rib_uL2_dom2"/>
</dbReference>
<dbReference type="GO" id="GO:0031564">
    <property type="term" value="P:transcription antitermination"/>
    <property type="evidence" value="ECO:0007669"/>
    <property type="project" value="UniProtKB-KW"/>
</dbReference>
<evidence type="ECO:0000256" key="6">
    <source>
        <dbReference type="RuleBase" id="RU000538"/>
    </source>
</evidence>
<evidence type="ECO:0000313" key="10">
    <source>
        <dbReference type="Proteomes" id="UP000183404"/>
    </source>
</evidence>
<protein>
    <recommendedName>
        <fullName evidence="5 6">Transcription termination/antitermination protein NusG</fullName>
    </recommendedName>
</protein>
<dbReference type="InterPro" id="IPR005824">
    <property type="entry name" value="KOW"/>
</dbReference>
<feature type="domain" description="KOW" evidence="8">
    <location>
        <begin position="116"/>
        <end position="143"/>
    </location>
</feature>
<dbReference type="InterPro" id="IPR036735">
    <property type="entry name" value="NGN_dom_sf"/>
</dbReference>
<dbReference type="CDD" id="cd06091">
    <property type="entry name" value="KOW_NusG"/>
    <property type="match status" value="1"/>
</dbReference>
<evidence type="ECO:0000256" key="1">
    <source>
        <dbReference type="ARBA" id="ARBA00022472"/>
    </source>
</evidence>
<accession>A0A1G7IVI0</accession>
<dbReference type="RefSeq" id="WP_074592038.1">
    <property type="nucleotide sequence ID" value="NZ_FNBS01000005.1"/>
</dbReference>
<dbReference type="GO" id="GO:0006354">
    <property type="term" value="P:DNA-templated transcription elongation"/>
    <property type="evidence" value="ECO:0007669"/>
    <property type="project" value="InterPro"/>
</dbReference>
<evidence type="ECO:0000259" key="7">
    <source>
        <dbReference type="SMART" id="SM00738"/>
    </source>
</evidence>
<evidence type="ECO:0000256" key="3">
    <source>
        <dbReference type="ARBA" id="ARBA00023015"/>
    </source>
</evidence>
<dbReference type="SUPFAM" id="SSF82679">
    <property type="entry name" value="N-utilization substance G protein NusG, N-terminal domain"/>
    <property type="match status" value="1"/>
</dbReference>
<comment type="function">
    <text evidence="6">Participates in transcription elongation, termination and antitermination.</text>
</comment>